<keyword evidence="2" id="KW-1003">Cell membrane</keyword>
<feature type="transmembrane region" description="Helical" evidence="6">
    <location>
        <begin position="188"/>
        <end position="211"/>
    </location>
</feature>
<evidence type="ECO:0000256" key="4">
    <source>
        <dbReference type="ARBA" id="ARBA00022989"/>
    </source>
</evidence>
<gene>
    <name evidence="7" type="ORF">WDS16_14675</name>
</gene>
<comment type="subcellular location">
    <subcellularLocation>
        <location evidence="1">Cell membrane</location>
        <topology evidence="1">Multi-pass membrane protein</topology>
    </subcellularLocation>
</comment>
<evidence type="ECO:0000256" key="1">
    <source>
        <dbReference type="ARBA" id="ARBA00004651"/>
    </source>
</evidence>
<dbReference type="InterPro" id="IPR001123">
    <property type="entry name" value="LeuE-type"/>
</dbReference>
<reference evidence="7 8" key="1">
    <citation type="submission" date="2024-03" db="EMBL/GenBank/DDBJ databases">
        <title>Natural products discovery in diverse microorganisms through a two-stage MS feature dereplication strategy.</title>
        <authorList>
            <person name="Zhang R."/>
        </authorList>
    </citation>
    <scope>NUCLEOTIDE SEQUENCE [LARGE SCALE GENOMIC DNA]</scope>
    <source>
        <strain evidence="7 8">18930</strain>
    </source>
</reference>
<proteinExistence type="predicted"/>
<organism evidence="7 8">
    <name type="scientific">Rhodococcus sovatensis</name>
    <dbReference type="NCBI Taxonomy" id="1805840"/>
    <lineage>
        <taxon>Bacteria</taxon>
        <taxon>Bacillati</taxon>
        <taxon>Actinomycetota</taxon>
        <taxon>Actinomycetes</taxon>
        <taxon>Mycobacteriales</taxon>
        <taxon>Nocardiaceae</taxon>
        <taxon>Rhodococcus</taxon>
    </lineage>
</organism>
<keyword evidence="3 6" id="KW-0812">Transmembrane</keyword>
<dbReference type="EMBL" id="CP147846">
    <property type="protein sequence ID" value="WXG66544.1"/>
    <property type="molecule type" value="Genomic_DNA"/>
</dbReference>
<evidence type="ECO:0000256" key="2">
    <source>
        <dbReference type="ARBA" id="ARBA00022475"/>
    </source>
</evidence>
<evidence type="ECO:0000256" key="3">
    <source>
        <dbReference type="ARBA" id="ARBA00022692"/>
    </source>
</evidence>
<keyword evidence="4 6" id="KW-1133">Transmembrane helix</keyword>
<feature type="transmembrane region" description="Helical" evidence="6">
    <location>
        <begin position="6"/>
        <end position="31"/>
    </location>
</feature>
<protein>
    <submittedName>
        <fullName evidence="7">LysE family transporter</fullName>
    </submittedName>
</protein>
<accession>A0ABZ2PCV8</accession>
<evidence type="ECO:0000256" key="6">
    <source>
        <dbReference type="SAM" id="Phobius"/>
    </source>
</evidence>
<dbReference type="RefSeq" id="WP_338885991.1">
    <property type="nucleotide sequence ID" value="NZ_CP147846.1"/>
</dbReference>
<dbReference type="Pfam" id="PF01810">
    <property type="entry name" value="LysE"/>
    <property type="match status" value="1"/>
</dbReference>
<feature type="transmembrane region" description="Helical" evidence="6">
    <location>
        <begin position="116"/>
        <end position="136"/>
    </location>
</feature>
<dbReference type="PANTHER" id="PTHR30086:SF20">
    <property type="entry name" value="ARGININE EXPORTER PROTEIN ARGO-RELATED"/>
    <property type="match status" value="1"/>
</dbReference>
<evidence type="ECO:0000313" key="8">
    <source>
        <dbReference type="Proteomes" id="UP001432000"/>
    </source>
</evidence>
<evidence type="ECO:0000313" key="7">
    <source>
        <dbReference type="EMBL" id="WXG66544.1"/>
    </source>
</evidence>
<keyword evidence="5 6" id="KW-0472">Membrane</keyword>
<keyword evidence="8" id="KW-1185">Reference proteome</keyword>
<dbReference type="PANTHER" id="PTHR30086">
    <property type="entry name" value="ARGININE EXPORTER PROTEIN ARGO"/>
    <property type="match status" value="1"/>
</dbReference>
<evidence type="ECO:0000256" key="5">
    <source>
        <dbReference type="ARBA" id="ARBA00023136"/>
    </source>
</evidence>
<sequence>MVDDIWTPAAAGILAGLGVAMPMGAIAALLLREGLVNGFRVGASAAAGVATVDVCYCTVATLTGATFSRAIEDHRGAFLLASGVLIVTIGIRQLCQEFEQRNPLAPEVVRAPATKAFARFVGLTAINPITLVYFVALSGAVSVSSASWVGAAVFVVAVGGSSLAWQLLLAGLGSLFGTSVSLRTTRAVGVVASLLVVTLGAVVLVNGLAALQG</sequence>
<feature type="transmembrane region" description="Helical" evidence="6">
    <location>
        <begin position="148"/>
        <end position="176"/>
    </location>
</feature>
<name>A0ABZ2PCV8_9NOCA</name>
<dbReference type="Proteomes" id="UP001432000">
    <property type="component" value="Chromosome"/>
</dbReference>
<feature type="transmembrane region" description="Helical" evidence="6">
    <location>
        <begin position="43"/>
        <end position="65"/>
    </location>
</feature>
<feature type="transmembrane region" description="Helical" evidence="6">
    <location>
        <begin position="77"/>
        <end position="95"/>
    </location>
</feature>